<reference evidence="1" key="2">
    <citation type="submission" date="2020-09" db="EMBL/GenBank/DDBJ databases">
        <authorList>
            <person name="Sun Q."/>
            <person name="Kim S."/>
        </authorList>
    </citation>
    <scope>NUCLEOTIDE SEQUENCE</scope>
    <source>
        <strain evidence="1">KCTC 32255</strain>
    </source>
</reference>
<evidence type="ECO:0000313" key="2">
    <source>
        <dbReference type="Proteomes" id="UP000648075"/>
    </source>
</evidence>
<accession>A0A918P9Q1</accession>
<evidence type="ECO:0000313" key="1">
    <source>
        <dbReference type="EMBL" id="GGY90913.1"/>
    </source>
</evidence>
<dbReference type="Proteomes" id="UP000648075">
    <property type="component" value="Unassembled WGS sequence"/>
</dbReference>
<name>A0A918P9Q1_9SPHN</name>
<sequence>MHDFLSELATAEEMQAFEAGRPLAGPTGALAGIGFDTAEDALELALRISTTMWKMAREFKASLEEGEPGRALDAAYCFRMEGELLAALRAAFEADTGCNADGIYEFMPFAQKVAHHIKTQLPPPEGRVEWD</sequence>
<dbReference type="RefSeq" id="WP_189619230.1">
    <property type="nucleotide sequence ID" value="NZ_BMZA01000001.1"/>
</dbReference>
<protein>
    <submittedName>
        <fullName evidence="1">Uncharacterized protein</fullName>
    </submittedName>
</protein>
<dbReference type="EMBL" id="BMZA01000001">
    <property type="protein sequence ID" value="GGY90913.1"/>
    <property type="molecule type" value="Genomic_DNA"/>
</dbReference>
<reference evidence="1" key="1">
    <citation type="journal article" date="2014" name="Int. J. Syst. Evol. Microbiol.">
        <title>Complete genome sequence of Corynebacterium casei LMG S-19264T (=DSM 44701T), isolated from a smear-ripened cheese.</title>
        <authorList>
            <consortium name="US DOE Joint Genome Institute (JGI-PGF)"/>
            <person name="Walter F."/>
            <person name="Albersmeier A."/>
            <person name="Kalinowski J."/>
            <person name="Ruckert C."/>
        </authorList>
    </citation>
    <scope>NUCLEOTIDE SEQUENCE</scope>
    <source>
        <strain evidence="1">KCTC 32255</strain>
    </source>
</reference>
<keyword evidence="2" id="KW-1185">Reference proteome</keyword>
<organism evidence="1 2">
    <name type="scientific">Novosphingobium colocasiae</name>
    <dbReference type="NCBI Taxonomy" id="1256513"/>
    <lineage>
        <taxon>Bacteria</taxon>
        <taxon>Pseudomonadati</taxon>
        <taxon>Pseudomonadota</taxon>
        <taxon>Alphaproteobacteria</taxon>
        <taxon>Sphingomonadales</taxon>
        <taxon>Sphingomonadaceae</taxon>
        <taxon>Novosphingobium</taxon>
    </lineage>
</organism>
<gene>
    <name evidence="1" type="ORF">GCM10011614_01990</name>
</gene>
<dbReference type="AlphaFoldDB" id="A0A918P9Q1"/>
<comment type="caution">
    <text evidence="1">The sequence shown here is derived from an EMBL/GenBank/DDBJ whole genome shotgun (WGS) entry which is preliminary data.</text>
</comment>
<proteinExistence type="predicted"/>